<sequence>LAPPPPWRTGETNRALFDKYMDREDSELAMPTLGSGIYQSHVYKFHLGLRAAFLAQPSQDWYGLVGDDTYVDVGALLEVLGDRLKGRSPQEMALCVGPPEPVEALVKETAFGMLSQQCYRWYILRHFGGDAETLQAISRGERPDLTERVRVPCQELIKHRTSWLPDFEAKLQLYGAGIFCSNAAVRKLLPHLAGDMVLLPGRLFLPAFWSFLPPADVVMNACMEDLGIEKAALPFLGP</sequence>
<accession>A0A813J2A8</accession>
<dbReference type="AlphaFoldDB" id="A0A813J2A8"/>
<evidence type="ECO:0000313" key="1">
    <source>
        <dbReference type="EMBL" id="CAE8662900.1"/>
    </source>
</evidence>
<reference evidence="1" key="1">
    <citation type="submission" date="2021-02" db="EMBL/GenBank/DDBJ databases">
        <authorList>
            <person name="Dougan E. K."/>
            <person name="Rhodes N."/>
            <person name="Thang M."/>
            <person name="Chan C."/>
        </authorList>
    </citation>
    <scope>NUCLEOTIDE SEQUENCE</scope>
</reference>
<feature type="non-terminal residue" evidence="1">
    <location>
        <position position="1"/>
    </location>
</feature>
<protein>
    <submittedName>
        <fullName evidence="1">Uncharacterized protein</fullName>
    </submittedName>
</protein>
<comment type="caution">
    <text evidence="1">The sequence shown here is derived from an EMBL/GenBank/DDBJ whole genome shotgun (WGS) entry which is preliminary data.</text>
</comment>
<dbReference type="Proteomes" id="UP000626109">
    <property type="component" value="Unassembled WGS sequence"/>
</dbReference>
<evidence type="ECO:0000313" key="2">
    <source>
        <dbReference type="Proteomes" id="UP000626109"/>
    </source>
</evidence>
<organism evidence="1 2">
    <name type="scientific">Polarella glacialis</name>
    <name type="common">Dinoflagellate</name>
    <dbReference type="NCBI Taxonomy" id="89957"/>
    <lineage>
        <taxon>Eukaryota</taxon>
        <taxon>Sar</taxon>
        <taxon>Alveolata</taxon>
        <taxon>Dinophyceae</taxon>
        <taxon>Suessiales</taxon>
        <taxon>Suessiaceae</taxon>
        <taxon>Polarella</taxon>
    </lineage>
</organism>
<proteinExistence type="predicted"/>
<dbReference type="EMBL" id="CAJNNW010018445">
    <property type="protein sequence ID" value="CAE8662900.1"/>
    <property type="molecule type" value="Genomic_DNA"/>
</dbReference>
<gene>
    <name evidence="1" type="ORF">PGLA2088_LOCUS15081</name>
</gene>
<name>A0A813J2A8_POLGL</name>